<gene>
    <name evidence="1" type="ORF">HMPREF9469_02859</name>
</gene>
<name>G5HJU7_9FIRM</name>
<organism evidence="1 2">
    <name type="scientific">[Clostridium] citroniae WAL-17108</name>
    <dbReference type="NCBI Taxonomy" id="742733"/>
    <lineage>
        <taxon>Bacteria</taxon>
        <taxon>Bacillati</taxon>
        <taxon>Bacillota</taxon>
        <taxon>Clostridia</taxon>
        <taxon>Lachnospirales</taxon>
        <taxon>Lachnospiraceae</taxon>
        <taxon>Enterocloster</taxon>
    </lineage>
</organism>
<comment type="caution">
    <text evidence="1">The sequence shown here is derived from an EMBL/GenBank/DDBJ whole genome shotgun (WGS) entry which is preliminary data.</text>
</comment>
<evidence type="ECO:0000313" key="2">
    <source>
        <dbReference type="Proteomes" id="UP000003763"/>
    </source>
</evidence>
<proteinExistence type="predicted"/>
<reference evidence="1 2" key="1">
    <citation type="submission" date="2011-08" db="EMBL/GenBank/DDBJ databases">
        <title>The Genome Sequence of Clostridium citroniae WAL-17108.</title>
        <authorList>
            <consortium name="The Broad Institute Genome Sequencing Platform"/>
            <person name="Earl A."/>
            <person name="Ward D."/>
            <person name="Feldgarden M."/>
            <person name="Gevers D."/>
            <person name="Finegold S.M."/>
            <person name="Summanen P.H."/>
            <person name="Molitoris D.R."/>
            <person name="Vaisanen M.L."/>
            <person name="Daigneault M."/>
            <person name="Allen-Vercoe E."/>
            <person name="Young S.K."/>
            <person name="Zeng Q."/>
            <person name="Gargeya S."/>
            <person name="Fitzgerald M."/>
            <person name="Haas B."/>
            <person name="Abouelleil A."/>
            <person name="Alvarado L."/>
            <person name="Arachchi H.M."/>
            <person name="Berlin A."/>
            <person name="Brown A."/>
            <person name="Chapman S.B."/>
            <person name="Chen Z."/>
            <person name="Dunbar C."/>
            <person name="Freedman E."/>
            <person name="Gearin G."/>
            <person name="Gellesch M."/>
            <person name="Goldberg J."/>
            <person name="Griggs A."/>
            <person name="Gujja S."/>
            <person name="Heiman D."/>
            <person name="Howarth C."/>
            <person name="Larson L."/>
            <person name="Lui A."/>
            <person name="MacDonald P.J.P."/>
            <person name="Montmayeur A."/>
            <person name="Murphy C."/>
            <person name="Neiman D."/>
            <person name="Pearson M."/>
            <person name="Priest M."/>
            <person name="Roberts A."/>
            <person name="Saif S."/>
            <person name="Shea T."/>
            <person name="Shenoy N."/>
            <person name="Sisk P."/>
            <person name="Stolte C."/>
            <person name="Sykes S."/>
            <person name="Wortman J."/>
            <person name="Nusbaum C."/>
            <person name="Birren B."/>
        </authorList>
    </citation>
    <scope>NUCLEOTIDE SEQUENCE [LARGE SCALE GENOMIC DNA]</scope>
    <source>
        <strain evidence="1 2">WAL-17108</strain>
    </source>
</reference>
<dbReference type="HOGENOM" id="CLU_2681157_0_0_9"/>
<dbReference type="AlphaFoldDB" id="G5HJU7"/>
<accession>G5HJU7</accession>
<dbReference type="Proteomes" id="UP000003763">
    <property type="component" value="Unassembled WGS sequence"/>
</dbReference>
<evidence type="ECO:0000313" key="1">
    <source>
        <dbReference type="EMBL" id="EHE98304.1"/>
    </source>
</evidence>
<dbReference type="EMBL" id="ADLJ01000021">
    <property type="protein sequence ID" value="EHE98304.1"/>
    <property type="molecule type" value="Genomic_DNA"/>
</dbReference>
<sequence length="74" mass="8028">MSYSYLIFPAPFFAYILVVSTLECPIKSHNVGSGIPLFNARVANVCLSKCGNTRLPSPVLFSNLPDNVLQGVLL</sequence>
<protein>
    <submittedName>
        <fullName evidence="1">Uncharacterized protein</fullName>
    </submittedName>
</protein>